<dbReference type="VEuPathDB" id="FungiDB:AeMF1_001560"/>
<dbReference type="Pfam" id="PF00995">
    <property type="entry name" value="Sec1"/>
    <property type="match status" value="1"/>
</dbReference>
<dbReference type="InterPro" id="IPR043154">
    <property type="entry name" value="Sec-1-like_dom1"/>
</dbReference>
<dbReference type="InterPro" id="IPR043155">
    <property type="entry name" value="VPS33_dom3b"/>
</dbReference>
<evidence type="ECO:0000313" key="5">
    <source>
        <dbReference type="Proteomes" id="UP000481153"/>
    </source>
</evidence>
<name>A0A6G0XMJ7_9STRA</name>
<dbReference type="Gene3D" id="3.40.50.1910">
    <property type="match status" value="2"/>
</dbReference>
<dbReference type="AlphaFoldDB" id="A0A6G0XMJ7"/>
<dbReference type="InterPro" id="IPR001619">
    <property type="entry name" value="Sec1-like"/>
</dbReference>
<comment type="similarity">
    <text evidence="1">Belongs to the STXBP/unc-18/SEC1 family.</text>
</comment>
<dbReference type="GO" id="GO:0016192">
    <property type="term" value="P:vesicle-mediated transport"/>
    <property type="evidence" value="ECO:0007669"/>
    <property type="project" value="InterPro"/>
</dbReference>
<dbReference type="Gene3D" id="3.40.50.2060">
    <property type="match status" value="1"/>
</dbReference>
<comment type="caution">
    <text evidence="4">The sequence shown here is derived from an EMBL/GenBank/DDBJ whole genome shotgun (WGS) entry which is preliminary data.</text>
</comment>
<dbReference type="VEuPathDB" id="FungiDB:AeMF1_001559"/>
<proteinExistence type="inferred from homology"/>
<dbReference type="InterPro" id="IPR036045">
    <property type="entry name" value="Sec1-like_sf"/>
</dbReference>
<reference evidence="4 5" key="1">
    <citation type="submission" date="2019-07" db="EMBL/GenBank/DDBJ databases">
        <title>Genomics analysis of Aphanomyces spp. identifies a new class of oomycete effector associated with host adaptation.</title>
        <authorList>
            <person name="Gaulin E."/>
        </authorList>
    </citation>
    <scope>NUCLEOTIDE SEQUENCE [LARGE SCALE GENOMIC DNA]</scope>
    <source>
        <strain evidence="4 5">ATCC 201684</strain>
    </source>
</reference>
<dbReference type="Gene3D" id="1.25.40.850">
    <property type="match status" value="1"/>
</dbReference>
<feature type="region of interest" description="Disordered" evidence="2">
    <location>
        <begin position="834"/>
        <end position="865"/>
    </location>
</feature>
<dbReference type="Proteomes" id="UP000481153">
    <property type="component" value="Unassembled WGS sequence"/>
</dbReference>
<organism evidence="4 5">
    <name type="scientific">Aphanomyces euteiches</name>
    <dbReference type="NCBI Taxonomy" id="100861"/>
    <lineage>
        <taxon>Eukaryota</taxon>
        <taxon>Sar</taxon>
        <taxon>Stramenopiles</taxon>
        <taxon>Oomycota</taxon>
        <taxon>Saprolegniomycetes</taxon>
        <taxon>Saprolegniales</taxon>
        <taxon>Verrucalvaceae</taxon>
        <taxon>Aphanomyces</taxon>
    </lineage>
</organism>
<dbReference type="PANTHER" id="PTHR11679">
    <property type="entry name" value="VESICLE PROTEIN SORTING-ASSOCIATED"/>
    <property type="match status" value="1"/>
</dbReference>
<dbReference type="EMBL" id="VJMJ01000036">
    <property type="protein sequence ID" value="KAF0741603.1"/>
    <property type="molecule type" value="Genomic_DNA"/>
</dbReference>
<dbReference type="InterPro" id="IPR027482">
    <property type="entry name" value="Sec1-like_dom2"/>
</dbReference>
<evidence type="ECO:0000259" key="3">
    <source>
        <dbReference type="Pfam" id="PF25534"/>
    </source>
</evidence>
<gene>
    <name evidence="4" type="ORF">Ae201684_003283</name>
</gene>
<keyword evidence="5" id="KW-1185">Reference proteome</keyword>
<sequence>MAHPSTLEKSVFALKQVREAATEALQKTLASLEVGDVELVVESSLLRLFRHAVNLEDVQVRTIYALETHQTSSFQRNGAKIVYIVRPQVARVHLVTKHIQEHAIPLPECVVLHTGSWNALCADVFTRFDTEKRIKLVPLALGFVPLDHDILTLGHESLLRDCYLHGDKTGLTEIAHALHLLQQTIGEIPSIHYKGELSKSVWKALAELNAKEPPPPKQKKQRLDGLILLDRKLDNIAPLSTPLTHEGLMAELLDFQNGVVKVDPKIANIVDAKPTTPMVEWSFNSDDEIFQDIRDKHVQAIGPYLHSTSAVFSEERKQIEATLKSDSTSVKDLDALSISMTQHVDKCAILGQHIALAELIQVTTKSKTFKSQWLLEKSILERQNHLGDIEALIWKQTPACTVLRLLCLHSLANQGIPKAAYSHLKSQCLNLYGLEYLHVFENLEMMGILTPAAATNGLGAVNQIDAWHLTGHFDCDPCNPDDPSYVSGGYCPLTVKLVEAALSDEGWKPLEALLNRLPGPSAVLSAPVKPKKTKKVLVVVVGGITPLEMAALRFVGKKNKCSFLFAGDAVLSGKAFLNQAMERIPNGLLLCDKKLSTGDASDLDSFCPMRLAGFDIHVLVADEAQDYPCKATEYQYSTHLDGKSVTAWIEARLGAEYWIQYKYRGRASLTTSNARSIKVYIDGELVACKLAFRTSNGVVDVKHTTSYGAVRPFKFCPPEFSSQGEKNRKRLASTGSIVVTVHNAVVGAPAYGLDISRPDFIDTLYDTSKIASFVSATTRLGDVEQHESSVDTYEVEDLELMGTGCFIYKTRDDLIAQGILSPWPARRVVYARDSPLPPWPNYTETKEKKLQGEHNMEPSPVDEMLNDDGIVEDKQLSVASSSQSADASRSLNSHEALDRSLVEDGEVPLFSQGQSASWLAVEWAKQFQNQLGADYESTLDLFKDTKIAQEFQHVDATDQLEWIQWTLLQWRSK</sequence>
<feature type="compositionally biased region" description="Basic and acidic residues" evidence="2">
    <location>
        <begin position="844"/>
        <end position="856"/>
    </location>
</feature>
<dbReference type="SUPFAM" id="SSF56815">
    <property type="entry name" value="Sec1/munc18-like (SM) proteins"/>
    <property type="match status" value="1"/>
</dbReference>
<evidence type="ECO:0000256" key="1">
    <source>
        <dbReference type="ARBA" id="ARBA00009884"/>
    </source>
</evidence>
<evidence type="ECO:0000313" key="4">
    <source>
        <dbReference type="EMBL" id="KAF0741603.1"/>
    </source>
</evidence>
<feature type="domain" description="DUF7918" evidence="3">
    <location>
        <begin position="630"/>
        <end position="784"/>
    </location>
</feature>
<evidence type="ECO:0000256" key="2">
    <source>
        <dbReference type="SAM" id="MobiDB-lite"/>
    </source>
</evidence>
<protein>
    <recommendedName>
        <fullName evidence="3">DUF7918 domain-containing protein</fullName>
    </recommendedName>
</protein>
<dbReference type="Pfam" id="PF25534">
    <property type="entry name" value="DUF7918"/>
    <property type="match status" value="1"/>
</dbReference>
<dbReference type="InterPro" id="IPR057678">
    <property type="entry name" value="DUF7918"/>
</dbReference>
<accession>A0A6G0XMJ7</accession>